<keyword evidence="1" id="KW-0802">TPR repeat</keyword>
<dbReference type="Pfam" id="PF14559">
    <property type="entry name" value="TPR_19"/>
    <property type="match status" value="2"/>
</dbReference>
<dbReference type="PROSITE" id="PS50005">
    <property type="entry name" value="TPR"/>
    <property type="match status" value="1"/>
</dbReference>
<evidence type="ECO:0000313" key="3">
    <source>
        <dbReference type="Proteomes" id="UP000730739"/>
    </source>
</evidence>
<sequence length="414" mass="46331">MRVDIIEDIDEFTKIRKDWDGVYGADPEAHPCLSWKWLDEYLSSRRRWFLLALKRERSDAHYCAFLPIEVTTYLDEGSGLFCDEVSMIGNCGTGRTGLLCTPDLEIDAVDASAGLLLKENWARMKVEFLDPGSPRLERLLHAFPVERFVREDGGGLRNDLGGREGGSHCLLLKTRSGHNLGNSINHRSIEFVFECAIDLHAQGALERAETAYRQIVLAAPQHIHARYGLAQLCCDKGDFAEAEYIYRALLSTAPHDRILHRLGDTQMAQGMYQEASETFESLLDSHPHQAVIRYKLAVCLLAAGRREAAIATFLSFEDIDSDDADHIRCKLKSREAAWHLKTLAVLEELRADADKPQMPMPCDKARLSCDRAAAPPARLFGRAPLLKPSMPKGISVNLHARPTPFDGIGSRSKH</sequence>
<accession>A0ABS4R3M7</accession>
<proteinExistence type="predicted"/>
<feature type="repeat" description="TPR" evidence="1">
    <location>
        <begin position="256"/>
        <end position="289"/>
    </location>
</feature>
<dbReference type="PANTHER" id="PTHR12558:SF13">
    <property type="entry name" value="CELL DIVISION CYCLE PROTEIN 27 HOMOLOG"/>
    <property type="match status" value="1"/>
</dbReference>
<protein>
    <submittedName>
        <fullName evidence="2">Tetratricopeptide (TPR) repeat protein</fullName>
    </submittedName>
</protein>
<name>A0ABS4R3M7_9HYPH</name>
<dbReference type="PANTHER" id="PTHR12558">
    <property type="entry name" value="CELL DIVISION CYCLE 16,23,27"/>
    <property type="match status" value="1"/>
</dbReference>
<dbReference type="SUPFAM" id="SSF48452">
    <property type="entry name" value="TPR-like"/>
    <property type="match status" value="1"/>
</dbReference>
<dbReference type="InterPro" id="IPR019734">
    <property type="entry name" value="TPR_rpt"/>
</dbReference>
<dbReference type="EMBL" id="JAGILA010000005">
    <property type="protein sequence ID" value="MBP2237493.1"/>
    <property type="molecule type" value="Genomic_DNA"/>
</dbReference>
<organism evidence="2 3">
    <name type="scientific">Sinorhizobium kostiense</name>
    <dbReference type="NCBI Taxonomy" id="76747"/>
    <lineage>
        <taxon>Bacteria</taxon>
        <taxon>Pseudomonadati</taxon>
        <taxon>Pseudomonadota</taxon>
        <taxon>Alphaproteobacteria</taxon>
        <taxon>Hyphomicrobiales</taxon>
        <taxon>Rhizobiaceae</taxon>
        <taxon>Sinorhizobium/Ensifer group</taxon>
        <taxon>Sinorhizobium</taxon>
    </lineage>
</organism>
<dbReference type="Proteomes" id="UP000730739">
    <property type="component" value="Unassembled WGS sequence"/>
</dbReference>
<dbReference type="Gene3D" id="1.25.40.10">
    <property type="entry name" value="Tetratricopeptide repeat domain"/>
    <property type="match status" value="2"/>
</dbReference>
<dbReference type="SMART" id="SM00028">
    <property type="entry name" value="TPR"/>
    <property type="match status" value="4"/>
</dbReference>
<keyword evidence="3" id="KW-1185">Reference proteome</keyword>
<dbReference type="InterPro" id="IPR011990">
    <property type="entry name" value="TPR-like_helical_dom_sf"/>
</dbReference>
<evidence type="ECO:0000313" key="2">
    <source>
        <dbReference type="EMBL" id="MBP2237493.1"/>
    </source>
</evidence>
<reference evidence="2 3" key="1">
    <citation type="submission" date="2021-03" db="EMBL/GenBank/DDBJ databases">
        <title>Genomic Encyclopedia of Type Strains, Phase IV (KMG-IV): sequencing the most valuable type-strain genomes for metagenomic binning, comparative biology and taxonomic classification.</title>
        <authorList>
            <person name="Goeker M."/>
        </authorList>
    </citation>
    <scope>NUCLEOTIDE SEQUENCE [LARGE SCALE GENOMIC DNA]</scope>
    <source>
        <strain evidence="2 3">DSM 13372</strain>
    </source>
</reference>
<evidence type="ECO:0000256" key="1">
    <source>
        <dbReference type="PROSITE-ProRule" id="PRU00339"/>
    </source>
</evidence>
<dbReference type="RefSeq" id="WP_209603616.1">
    <property type="nucleotide sequence ID" value="NZ_JAGILA010000005.1"/>
</dbReference>
<comment type="caution">
    <text evidence="2">The sequence shown here is derived from an EMBL/GenBank/DDBJ whole genome shotgun (WGS) entry which is preliminary data.</text>
</comment>
<gene>
    <name evidence="2" type="ORF">J2Z31_004011</name>
</gene>